<dbReference type="Pfam" id="PF07238">
    <property type="entry name" value="PilZ"/>
    <property type="match status" value="1"/>
</dbReference>
<dbReference type="GO" id="GO:0035438">
    <property type="term" value="F:cyclic-di-GMP binding"/>
    <property type="evidence" value="ECO:0007669"/>
    <property type="project" value="InterPro"/>
</dbReference>
<dbReference type="KEGG" id="bteq:G4P54_12005"/>
<dbReference type="AlphaFoldDB" id="A0A6H0WJU6"/>
<dbReference type="RefSeq" id="WP_167872777.1">
    <property type="nucleotide sequence ID" value="NZ_CP048852.1"/>
</dbReference>
<dbReference type="EMBL" id="CP048852">
    <property type="protein sequence ID" value="QIW80468.1"/>
    <property type="molecule type" value="Genomic_DNA"/>
</dbReference>
<keyword evidence="4" id="KW-1185">Reference proteome</keyword>
<sequence>MIEIGENVILEYIEENELKKAKSKAVSVENDELLIAYPVDIVTGRTVILHNDMEVTVEFVGKDEVPYRFTSRIKGKVKDKLQMICLEVPPREKMKRIQRRQYVRTDAVLDVLIQPANTKEFRTLSYNISAGGIAVILAEGQSFQSGESFRLIINLSAEEERTREIETEAVVRRIFDDPKSGKRKMTLEYTAISASDQQFLLQYCIRRQLNKRRKARME</sequence>
<dbReference type="InterPro" id="IPR009926">
    <property type="entry name" value="T3SS_YcgR_PilZN"/>
</dbReference>
<reference evidence="3 4" key="1">
    <citation type="submission" date="2020-02" db="EMBL/GenBank/DDBJ databases">
        <title>Genome sequencing, annotation and comparative genomic analysis of Bacillus tequilensis EA-CB0015, an effective biological control agent against Pseudocercospora fijiensis in banana plants.</title>
        <authorList>
            <person name="Cuellar-Gaviria T.Z."/>
            <person name="Ju K.-S."/>
            <person name="Villegas-Escobar V."/>
        </authorList>
    </citation>
    <scope>NUCLEOTIDE SEQUENCE [LARGE SCALE GENOMIC DNA]</scope>
    <source>
        <strain evidence="3 4">EA-CB0015</strain>
    </source>
</reference>
<dbReference type="Gene3D" id="2.40.10.220">
    <property type="entry name" value="predicted glycosyltransferase like domains"/>
    <property type="match status" value="1"/>
</dbReference>
<accession>A0A6H0WJU6</accession>
<feature type="domain" description="Type III secretion system flagellar brake protein YcgR PilZN" evidence="2">
    <location>
        <begin position="3"/>
        <end position="89"/>
    </location>
</feature>
<evidence type="ECO:0000259" key="2">
    <source>
        <dbReference type="Pfam" id="PF12945"/>
    </source>
</evidence>
<protein>
    <recommendedName>
        <fullName evidence="5">Cyclic di-GMP receptor DgrA</fullName>
    </recommendedName>
</protein>
<evidence type="ECO:0000313" key="3">
    <source>
        <dbReference type="EMBL" id="QIW80468.1"/>
    </source>
</evidence>
<name>A0A6H0WJU6_9BACI</name>
<evidence type="ECO:0000313" key="4">
    <source>
        <dbReference type="Proteomes" id="UP000501914"/>
    </source>
</evidence>
<proteinExistence type="predicted"/>
<dbReference type="InterPro" id="IPR009875">
    <property type="entry name" value="PilZ_domain"/>
</dbReference>
<dbReference type="SUPFAM" id="SSF141371">
    <property type="entry name" value="PilZ domain-like"/>
    <property type="match status" value="1"/>
</dbReference>
<feature type="domain" description="PilZ" evidence="1">
    <location>
        <begin position="98"/>
        <end position="205"/>
    </location>
</feature>
<gene>
    <name evidence="3" type="ORF">G4P54_12005</name>
</gene>
<dbReference type="Pfam" id="PF12945">
    <property type="entry name" value="PilZNR"/>
    <property type="match status" value="1"/>
</dbReference>
<evidence type="ECO:0000259" key="1">
    <source>
        <dbReference type="Pfam" id="PF07238"/>
    </source>
</evidence>
<dbReference type="Proteomes" id="UP000501914">
    <property type="component" value="Chromosome"/>
</dbReference>
<evidence type="ECO:0008006" key="5">
    <source>
        <dbReference type="Google" id="ProtNLM"/>
    </source>
</evidence>
<organism evidence="3 4">
    <name type="scientific">Bacillus tequilensis</name>
    <dbReference type="NCBI Taxonomy" id="227866"/>
    <lineage>
        <taxon>Bacteria</taxon>
        <taxon>Bacillati</taxon>
        <taxon>Bacillota</taxon>
        <taxon>Bacilli</taxon>
        <taxon>Bacillales</taxon>
        <taxon>Bacillaceae</taxon>
        <taxon>Bacillus</taxon>
    </lineage>
</organism>